<gene>
    <name evidence="2" type="ORF">FDA94_33190</name>
</gene>
<dbReference type="PANTHER" id="PTHR47691">
    <property type="entry name" value="REGULATOR-RELATED"/>
    <property type="match status" value="1"/>
</dbReference>
<dbReference type="InterPro" id="IPR011990">
    <property type="entry name" value="TPR-like_helical_dom_sf"/>
</dbReference>
<dbReference type="AlphaFoldDB" id="A0A4U3M4F1"/>
<comment type="caution">
    <text evidence="2">The sequence shown here is derived from an EMBL/GenBank/DDBJ whole genome shotgun (WGS) entry which is preliminary data.</text>
</comment>
<proteinExistence type="predicted"/>
<dbReference type="Proteomes" id="UP000308705">
    <property type="component" value="Unassembled WGS sequence"/>
</dbReference>
<keyword evidence="3" id="KW-1185">Reference proteome</keyword>
<name>A0A4U3M4F1_9ACTN</name>
<evidence type="ECO:0000259" key="1">
    <source>
        <dbReference type="Pfam" id="PF00931"/>
    </source>
</evidence>
<protein>
    <submittedName>
        <fullName evidence="2">Regulator</fullName>
    </submittedName>
</protein>
<dbReference type="Pfam" id="PF00931">
    <property type="entry name" value="NB-ARC"/>
    <property type="match status" value="1"/>
</dbReference>
<accession>A0A4U3M4F1</accession>
<dbReference type="RefSeq" id="WP_137251017.1">
    <property type="nucleotide sequence ID" value="NZ_SZQA01000044.1"/>
</dbReference>
<feature type="domain" description="NB-ARC" evidence="1">
    <location>
        <begin position="22"/>
        <end position="113"/>
    </location>
</feature>
<dbReference type="OrthoDB" id="3194665at2"/>
<sequence>MTVNLPAETSSFIGRKDELDRLAGLMTESRLVTVTGPPGVGKTRIALRAAADCADGYPDGAWFAELSPEQDANLLASVVARSLGLREQSTRPYEQVLAEYLAGKRLLLVLDTCEHLVGACAALVDGLLDVAPGLQVLATSRVPLDVPSEKILEVAPFARPEPESDDLLGYDAVRLFVERARDRVPGWQAGDSALMAVGRLCRRLDGIPLGIELAAGHLHALSAEELADRLTDPFDLLTAGYRGGPARHRSFRTAVGWSHELCTPQERLLWARLSVFAGSFEEKTAQAVCADDRLPDVGRVLAELVRKSIVVRKGDRHRLLDGIREYGREWLRELGEERVMRTAHLAHYRMMAARLDREWYGPDQLAWADWAEADQAELRLALDYGISHGGTACLDLVSSCWIIWGALGQMREGRYFVERALAAGPREGSSYARALWVLGWITLFQGDMGLAERSSQQSLAEARRIGDVEAMGHALVRLGGVRLFSGAPQKVEELMHEARAHLAAAGAADTIDDLVMDGGQAMAFIFLGDLTRAWGVLQDMHAKSRRRGEIWMRAFGDLFRSQLMLARDEVHDADLAGRESLAVKWRLNDVLGVAMGADHLATVTMAKGDARSAAWMHGAAERLWLTFGLTAMGSDELAAPRVATAERARLVLGDEGYERAFEEGFAASMEEVRERLS</sequence>
<dbReference type="PANTHER" id="PTHR47691:SF3">
    <property type="entry name" value="HTH-TYPE TRANSCRIPTIONAL REGULATOR RV0890C-RELATED"/>
    <property type="match status" value="1"/>
</dbReference>
<organism evidence="2 3">
    <name type="scientific">Herbidospora galbida</name>
    <dbReference type="NCBI Taxonomy" id="2575442"/>
    <lineage>
        <taxon>Bacteria</taxon>
        <taxon>Bacillati</taxon>
        <taxon>Actinomycetota</taxon>
        <taxon>Actinomycetes</taxon>
        <taxon>Streptosporangiales</taxon>
        <taxon>Streptosporangiaceae</taxon>
        <taxon>Herbidospora</taxon>
    </lineage>
</organism>
<dbReference type="InterPro" id="IPR002182">
    <property type="entry name" value="NB-ARC"/>
</dbReference>
<reference evidence="2 3" key="1">
    <citation type="submission" date="2019-04" db="EMBL/GenBank/DDBJ databases">
        <title>Herbidospora sp. NEAU-GS14.nov., a novel actinomycete isolated from soil.</title>
        <authorList>
            <person name="Han L."/>
        </authorList>
    </citation>
    <scope>NUCLEOTIDE SEQUENCE [LARGE SCALE GENOMIC DNA]</scope>
    <source>
        <strain evidence="2 3">NEAU-GS14</strain>
    </source>
</reference>
<dbReference type="Gene3D" id="3.40.50.300">
    <property type="entry name" value="P-loop containing nucleotide triphosphate hydrolases"/>
    <property type="match status" value="1"/>
</dbReference>
<dbReference type="EMBL" id="SZQA01000044">
    <property type="protein sequence ID" value="TKK83601.1"/>
    <property type="molecule type" value="Genomic_DNA"/>
</dbReference>
<evidence type="ECO:0000313" key="2">
    <source>
        <dbReference type="EMBL" id="TKK83601.1"/>
    </source>
</evidence>
<dbReference type="SUPFAM" id="SSF52540">
    <property type="entry name" value="P-loop containing nucleoside triphosphate hydrolases"/>
    <property type="match status" value="1"/>
</dbReference>
<evidence type="ECO:0000313" key="3">
    <source>
        <dbReference type="Proteomes" id="UP000308705"/>
    </source>
</evidence>
<dbReference type="GO" id="GO:0043531">
    <property type="term" value="F:ADP binding"/>
    <property type="evidence" value="ECO:0007669"/>
    <property type="project" value="InterPro"/>
</dbReference>
<dbReference type="InterPro" id="IPR027417">
    <property type="entry name" value="P-loop_NTPase"/>
</dbReference>
<dbReference type="PRINTS" id="PR00364">
    <property type="entry name" value="DISEASERSIST"/>
</dbReference>
<dbReference type="Gene3D" id="1.25.40.10">
    <property type="entry name" value="Tetratricopeptide repeat domain"/>
    <property type="match status" value="1"/>
</dbReference>